<gene>
    <name evidence="3" type="ORF">BJ959_000709</name>
</gene>
<evidence type="ECO:0000259" key="2">
    <source>
        <dbReference type="Pfam" id="PF01844"/>
    </source>
</evidence>
<feature type="region of interest" description="Disordered" evidence="1">
    <location>
        <begin position="1"/>
        <end position="22"/>
    </location>
</feature>
<evidence type="ECO:0000256" key="1">
    <source>
        <dbReference type="SAM" id="MobiDB-lite"/>
    </source>
</evidence>
<proteinExistence type="predicted"/>
<sequence length="100" mass="10973">MAKRQRDGRGKTAYRRKRDALKRRVERDNLPCGYGSPTQEGCGEPIDLTLPAGHPQAFTADHPEALANGGHLVAQTLIPMHNACNSRKGSRAPVEIWEAT</sequence>
<dbReference type="EMBL" id="JACHBS010000001">
    <property type="protein sequence ID" value="MBB5617213.1"/>
    <property type="molecule type" value="Genomic_DNA"/>
</dbReference>
<feature type="compositionally biased region" description="Basic and acidic residues" evidence="1">
    <location>
        <begin position="1"/>
        <end position="10"/>
    </location>
</feature>
<dbReference type="OrthoDB" id="2084290at2"/>
<comment type="caution">
    <text evidence="3">The sequence shown here is derived from an EMBL/GenBank/DDBJ whole genome shotgun (WGS) entry which is preliminary data.</text>
</comment>
<dbReference type="AlphaFoldDB" id="A0A840X3Y4"/>
<accession>A0A840X3Y4</accession>
<keyword evidence="4" id="KW-1185">Reference proteome</keyword>
<protein>
    <recommendedName>
        <fullName evidence="2">HNH domain-containing protein</fullName>
    </recommendedName>
</protein>
<dbReference type="RefSeq" id="WP_153982547.1">
    <property type="nucleotide sequence ID" value="NZ_BAAANZ010000009.1"/>
</dbReference>
<evidence type="ECO:0000313" key="4">
    <source>
        <dbReference type="Proteomes" id="UP000552883"/>
    </source>
</evidence>
<dbReference type="GO" id="GO:0003676">
    <property type="term" value="F:nucleic acid binding"/>
    <property type="evidence" value="ECO:0007669"/>
    <property type="project" value="InterPro"/>
</dbReference>
<name>A0A840X3Y4_9MICO</name>
<dbReference type="Gene3D" id="1.10.30.50">
    <property type="match status" value="1"/>
</dbReference>
<reference evidence="3 4" key="1">
    <citation type="submission" date="2020-08" db="EMBL/GenBank/DDBJ databases">
        <title>Sequencing the genomes of 1000 actinobacteria strains.</title>
        <authorList>
            <person name="Klenk H.-P."/>
        </authorList>
    </citation>
    <scope>NUCLEOTIDE SEQUENCE [LARGE SCALE GENOMIC DNA]</scope>
    <source>
        <strain evidence="3 4">DSM 23889</strain>
    </source>
</reference>
<organism evidence="3 4">
    <name type="scientific">Microcella frigidaquae</name>
    <dbReference type="NCBI Taxonomy" id="424758"/>
    <lineage>
        <taxon>Bacteria</taxon>
        <taxon>Bacillati</taxon>
        <taxon>Actinomycetota</taxon>
        <taxon>Actinomycetes</taxon>
        <taxon>Micrococcales</taxon>
        <taxon>Microbacteriaceae</taxon>
        <taxon>Microcella</taxon>
    </lineage>
</organism>
<evidence type="ECO:0000313" key="3">
    <source>
        <dbReference type="EMBL" id="MBB5617213.1"/>
    </source>
</evidence>
<dbReference type="Proteomes" id="UP000552883">
    <property type="component" value="Unassembled WGS sequence"/>
</dbReference>
<feature type="compositionally biased region" description="Basic residues" evidence="1">
    <location>
        <begin position="12"/>
        <end position="21"/>
    </location>
</feature>
<dbReference type="InterPro" id="IPR002711">
    <property type="entry name" value="HNH"/>
</dbReference>
<dbReference type="GO" id="GO:0004519">
    <property type="term" value="F:endonuclease activity"/>
    <property type="evidence" value="ECO:0007669"/>
    <property type="project" value="InterPro"/>
</dbReference>
<dbReference type="Pfam" id="PF01844">
    <property type="entry name" value="HNH"/>
    <property type="match status" value="1"/>
</dbReference>
<feature type="domain" description="HNH" evidence="2">
    <location>
        <begin position="41"/>
        <end position="91"/>
    </location>
</feature>
<dbReference type="GO" id="GO:0008270">
    <property type="term" value="F:zinc ion binding"/>
    <property type="evidence" value="ECO:0007669"/>
    <property type="project" value="InterPro"/>
</dbReference>